<accession>X8JAR2</accession>
<sequence>MTVLAAPKRKLAIKVAEARSSREGDLVLHWTGMTPGAQNRSFGPIQSTASQMEVMKIEDPVVDIIMRPVSGDGGEACQSGDERLKCRKEMPVEVSCIAKDWYQL</sequence>
<proteinExistence type="predicted"/>
<name>X8JAR2_9AGAM</name>
<protein>
    <submittedName>
        <fullName evidence="1">Uncharacterized protein</fullName>
    </submittedName>
</protein>
<comment type="caution">
    <text evidence="1">The sequence shown here is derived from an EMBL/GenBank/DDBJ whole genome shotgun (WGS) entry which is preliminary data.</text>
</comment>
<dbReference type="Proteomes" id="UP000030108">
    <property type="component" value="Unassembled WGS sequence"/>
</dbReference>
<feature type="non-terminal residue" evidence="1">
    <location>
        <position position="104"/>
    </location>
</feature>
<gene>
    <name evidence="1" type="ORF">RSOL_362050</name>
</gene>
<organism evidence="1 2">
    <name type="scientific">Rhizoctonia solani AG-3 Rhs1AP</name>
    <dbReference type="NCBI Taxonomy" id="1086054"/>
    <lineage>
        <taxon>Eukaryota</taxon>
        <taxon>Fungi</taxon>
        <taxon>Dikarya</taxon>
        <taxon>Basidiomycota</taxon>
        <taxon>Agaricomycotina</taxon>
        <taxon>Agaricomycetes</taxon>
        <taxon>Cantharellales</taxon>
        <taxon>Ceratobasidiaceae</taxon>
        <taxon>Rhizoctonia</taxon>
    </lineage>
</organism>
<evidence type="ECO:0000313" key="2">
    <source>
        <dbReference type="Proteomes" id="UP000030108"/>
    </source>
</evidence>
<dbReference type="EMBL" id="JATN01000319">
    <property type="protein sequence ID" value="EUC60724.1"/>
    <property type="molecule type" value="Genomic_DNA"/>
</dbReference>
<reference evidence="2" key="1">
    <citation type="journal article" date="2014" name="Genome Announc.">
        <title>Draft genome sequence of the plant-pathogenic soil fungus Rhizoctonia solani anastomosis group 3 strain Rhs1AP.</title>
        <authorList>
            <person name="Cubeta M.A."/>
            <person name="Thomas E."/>
            <person name="Dean R.A."/>
            <person name="Jabaji S."/>
            <person name="Neate S.M."/>
            <person name="Tavantzis S."/>
            <person name="Toda T."/>
            <person name="Vilgalys R."/>
            <person name="Bharathan N."/>
            <person name="Fedorova-Abrams N."/>
            <person name="Pakala S.B."/>
            <person name="Pakala S.M."/>
            <person name="Zafar N."/>
            <person name="Joardar V."/>
            <person name="Losada L."/>
            <person name="Nierman W.C."/>
        </authorList>
    </citation>
    <scope>NUCLEOTIDE SEQUENCE [LARGE SCALE GENOMIC DNA]</scope>
    <source>
        <strain evidence="2">AG-3</strain>
    </source>
</reference>
<evidence type="ECO:0000313" key="1">
    <source>
        <dbReference type="EMBL" id="EUC60724.1"/>
    </source>
</evidence>
<dbReference type="AlphaFoldDB" id="X8JAR2"/>